<evidence type="ECO:0000313" key="10">
    <source>
        <dbReference type="Proteomes" id="UP001159427"/>
    </source>
</evidence>
<comment type="subcellular location">
    <subcellularLocation>
        <location evidence="1 6">Nucleus</location>
    </subcellularLocation>
</comment>
<evidence type="ECO:0000256" key="5">
    <source>
        <dbReference type="ARBA" id="ARBA00023306"/>
    </source>
</evidence>
<feature type="compositionally biased region" description="Basic residues" evidence="7">
    <location>
        <begin position="2100"/>
        <end position="2113"/>
    </location>
</feature>
<feature type="compositionally biased region" description="Basic and acidic residues" evidence="7">
    <location>
        <begin position="539"/>
        <end position="549"/>
    </location>
</feature>
<feature type="domain" description="Sister chromatid cohesion C-terminal" evidence="8">
    <location>
        <begin position="1711"/>
        <end position="1890"/>
    </location>
</feature>
<proteinExistence type="inferred from homology"/>
<dbReference type="PANTHER" id="PTHR21704">
    <property type="entry name" value="NIPPED-B-LIKE PROTEIN DELANGIN SCC2-RELATED"/>
    <property type="match status" value="1"/>
</dbReference>
<feature type="region of interest" description="Disordered" evidence="7">
    <location>
        <begin position="535"/>
        <end position="610"/>
    </location>
</feature>
<evidence type="ECO:0000256" key="3">
    <source>
        <dbReference type="ARBA" id="ARBA00022737"/>
    </source>
</evidence>
<dbReference type="InterPro" id="IPR026003">
    <property type="entry name" value="Cohesin_HEAT"/>
</dbReference>
<dbReference type="Proteomes" id="UP001159427">
    <property type="component" value="Unassembled WGS sequence"/>
</dbReference>
<dbReference type="InterPro" id="IPR016024">
    <property type="entry name" value="ARM-type_fold"/>
</dbReference>
<feature type="compositionally biased region" description="Basic and acidic residues" evidence="7">
    <location>
        <begin position="1690"/>
        <end position="1703"/>
    </location>
</feature>
<organism evidence="9 10">
    <name type="scientific">Porites evermanni</name>
    <dbReference type="NCBI Taxonomy" id="104178"/>
    <lineage>
        <taxon>Eukaryota</taxon>
        <taxon>Metazoa</taxon>
        <taxon>Cnidaria</taxon>
        <taxon>Anthozoa</taxon>
        <taxon>Hexacorallia</taxon>
        <taxon>Scleractinia</taxon>
        <taxon>Fungiina</taxon>
        <taxon>Poritidae</taxon>
        <taxon>Porites</taxon>
    </lineage>
</organism>
<feature type="region of interest" description="Disordered" evidence="7">
    <location>
        <begin position="365"/>
        <end position="413"/>
    </location>
</feature>
<dbReference type="Pfam" id="PF12830">
    <property type="entry name" value="Nipped-B_C"/>
    <property type="match status" value="1"/>
</dbReference>
<evidence type="ECO:0000256" key="6">
    <source>
        <dbReference type="RuleBase" id="RU364107"/>
    </source>
</evidence>
<evidence type="ECO:0000256" key="4">
    <source>
        <dbReference type="ARBA" id="ARBA00023242"/>
    </source>
</evidence>
<dbReference type="CDD" id="cd23958">
    <property type="entry name" value="SCC2"/>
    <property type="match status" value="1"/>
</dbReference>
<dbReference type="InterPro" id="IPR011989">
    <property type="entry name" value="ARM-like"/>
</dbReference>
<feature type="region of interest" description="Disordered" evidence="7">
    <location>
        <begin position="2039"/>
        <end position="2135"/>
    </location>
</feature>
<feature type="region of interest" description="Disordered" evidence="7">
    <location>
        <begin position="139"/>
        <end position="168"/>
    </location>
</feature>
<evidence type="ECO:0000259" key="8">
    <source>
        <dbReference type="Pfam" id="PF12830"/>
    </source>
</evidence>
<feature type="compositionally biased region" description="Acidic residues" evidence="7">
    <location>
        <begin position="2122"/>
        <end position="2135"/>
    </location>
</feature>
<feature type="compositionally biased region" description="Polar residues" evidence="7">
    <location>
        <begin position="259"/>
        <end position="284"/>
    </location>
</feature>
<feature type="compositionally biased region" description="Polar residues" evidence="7">
    <location>
        <begin position="369"/>
        <end position="380"/>
    </location>
</feature>
<keyword evidence="4 6" id="KW-0539">Nucleus</keyword>
<evidence type="ECO:0000256" key="1">
    <source>
        <dbReference type="ARBA" id="ARBA00004123"/>
    </source>
</evidence>
<dbReference type="SUPFAM" id="SSF48371">
    <property type="entry name" value="ARM repeat"/>
    <property type="match status" value="1"/>
</dbReference>
<sequence length="2135" mass="239512">MNTSVPIATLAGITSLTDLLPELPFPAPSSSRRKDTLLCSLKVAAEAGEVLNRPDRALVQRLSQALFISKSTTDQLIWKDGVSQDDSTSCQGDPLLLQAILAHAPNVFSPQAGSTSTMVENSQDPQAFSPVGYNHLSPHQRVSPTKVRSPMCAGSPRSIQPQSPYRHALQHSPPDHVGVMRQMASSPHQVALQNQSSGYPSQYSGMVPGVQSGSEQPAAENTFLVNGGSPNMHLLPPHIALSPVQTFSPLKTRRMRQGLSNSEPQHKTASGVLNINQGAATAPNQKKGRRNIDLSTTVRRNLNDSEFYCHVAQAQSHDGATEVSNQSSYNSISALEALTAQNGFNFDPSVLGQASQQLAALSERRKNASFRTTEPQTFEQQEVAINRTPISSEPKPKKRRSSSRSKSDVDVENLPMQSANCALQVQSSAIETNSFLHMPVNEKLTQHRPSHLSTKSVDEQQLVLEGTNDAQPSAPMSAKDLNLEQHVLPNRTEGPVSPSSMTKDHPPCISPTLKLSPALKGIQLYVPKLVITKIKQRRGSREVETHQVREVLPGSESDLQRSKKRRRSSEEKSRRNSSYNFEEAPPKKKSKTKKQKKQDTPQSEDIMESPTFRKFGELLENLFEFDDECNVPSFTHDVDDQEPNPESLISRSVIMEFYSETAKLKSLGVLHKVPTEDLMRLLTIMERHIRDGLHLQLQCSADQDDDEEQRLWRGLCLDRMVRAVESSLVVLFILTSPSMPKQLYLEEVIDRVISLTKYQLKNNIFPEYDPLYKESDPNESVVIMPKAKRSKSLQPKLKSLSLFYNKVCELVSLLGDLVDIQSLTDTDILQVSNLGTSPFFVENVSDLQHSALKLVRSVFRKYIKHRDLILEDIFASLARLPSSKRTLRGYRLSGDVSIQMVTALVLQLIQCSVKIPEKVDEVQDAASTEDGEDGTKPQVDRNLLVITSYENALRTAQNFLSMFLNKCISVGKDEEDYRPLFENFLQDLLVTLNRPDWPAAEVLLTLLGRLLIVTFNNKANDVSLRVSAIDYLGVVAAHLRKDAVNSQQDTESITEILIEQLGEISDDSSDEISHLDERSDKRGLILQKTLANWLSSEGNNDAAFMFARQFFLAQWIRDNHVEMERFLRAPTEDPLDGGDGLNNSALLGAQSIAKLEERKASLFSVLDGGHLSNIRSSHNKLDYEHATLVTRYLASSRSFSKSFDAYLSQILRVLNESAVAIRTKAMKSLSAVISADPSILSRDDMQKGVHSKFVDMSTSVREAAVELIGRFVLNKPELILQYYDMIIERILDTGISVRKRVIKILRDICINQPDFPKTTEICVKMIRRISDEEGIKELVTKVFQQMWFSPLKGEENSDVFVKRVVHMTDVVAACGESGDWFEQLLENLLHNEEDSISRASEVACGQIVNCLVENVLSLEEKAVAQSEGKGSSSQRLVSSLSTLYLISKIKPQHLVKHAMTLQPYLSTKCSTQGDYLVIHNVARILELVVPLMEHPSETFLASLEEDLMRLTVKHGQTVVQSCISCLGAVVNKVTHNIRLVKDYFQKYHGYLAKAKADLTKNPGKAQINRPTLLRSLFTLGLLCKQFDFDSDVKPKNEGTTKDRVFAVYIYFTKHPDEEVCQKAITGLGFLCMRYGDLLLKGEAKDLYQGILSQPNQPLKLKLQVLKNLQTHLLEEEKRLHVQDHHRHRKTEKEKENQNLKELGDTQSGTTSAVMQVYLKSVLESFLHPQPSVRMASLHVVNLILRQGLVHPVQCVPYLIAIGTDEEQQMRVKSDQQLSEIDSKYSMFVQMKALAGIKMSFELQRLVQKDKTIPIRGYRKESSQCLLGHLYSIIRSGRQPRRSLLQSMLRTFDDHKGTKLDLLLYIADNMAHFPYSIQEEPLFVIHHIDTILSVTGTNLLHSFKEAMTAQAKPTVEGVDNVPLEENQYEEEETTESVLARLPPDPTNFEKCCIAAQGCLLLLYLKQHLKELYGFSDSKCHKYSPSEPTKAYDKTVSRKTGIVFEPEQVLRYVEEPDAVRSHEQLVRDYLEFKCLMMRLDPSEEDSDDSGNGGRDSPMAEGQMVDLEGNLKTPSAKPREKRAPKPRKVLKGRKTPPAGQGKAKSRPKGKRTKKKIASVDLDQSLMDESDDDVDFLCQ</sequence>
<feature type="compositionally biased region" description="Basic residues" evidence="7">
    <location>
        <begin position="587"/>
        <end position="596"/>
    </location>
</feature>
<gene>
    <name evidence="9" type="ORF">PEVE_00030041</name>
</gene>
<feature type="compositionally biased region" description="Basic residues" evidence="7">
    <location>
        <begin position="2081"/>
        <end position="2091"/>
    </location>
</feature>
<protein>
    <recommendedName>
        <fullName evidence="6">Nipped-B protein</fullName>
    </recommendedName>
</protein>
<dbReference type="Gene3D" id="1.25.10.10">
    <property type="entry name" value="Leucine-rich Repeat Variant"/>
    <property type="match status" value="2"/>
</dbReference>
<dbReference type="PANTHER" id="PTHR21704:SF18">
    <property type="entry name" value="NIPPED-B-LIKE PROTEIN"/>
    <property type="match status" value="1"/>
</dbReference>
<keyword evidence="3 6" id="KW-0677">Repeat</keyword>
<keyword evidence="5 6" id="KW-0131">Cell cycle</keyword>
<accession>A0ABN8MCU4</accession>
<feature type="region of interest" description="Disordered" evidence="7">
    <location>
        <begin position="1681"/>
        <end position="1704"/>
    </location>
</feature>
<comment type="similarity">
    <text evidence="2 6">Belongs to the SCC2/Nipped-B family.</text>
</comment>
<evidence type="ECO:0000313" key="9">
    <source>
        <dbReference type="EMBL" id="CAH3026836.1"/>
    </source>
</evidence>
<dbReference type="InterPro" id="IPR024986">
    <property type="entry name" value="Nipped-B_C"/>
</dbReference>
<dbReference type="InterPro" id="IPR033031">
    <property type="entry name" value="Scc2/Nipped-B"/>
</dbReference>
<evidence type="ECO:0000256" key="2">
    <source>
        <dbReference type="ARBA" id="ARBA00009252"/>
    </source>
</evidence>
<keyword evidence="10" id="KW-1185">Reference proteome</keyword>
<dbReference type="EMBL" id="CALNXI010000423">
    <property type="protein sequence ID" value="CAH3026836.1"/>
    <property type="molecule type" value="Genomic_DNA"/>
</dbReference>
<feature type="region of interest" description="Disordered" evidence="7">
    <location>
        <begin position="259"/>
        <end position="292"/>
    </location>
</feature>
<evidence type="ECO:0000256" key="7">
    <source>
        <dbReference type="SAM" id="MobiDB-lite"/>
    </source>
</evidence>
<dbReference type="Pfam" id="PF12765">
    <property type="entry name" value="Cohesin_HEAT"/>
    <property type="match status" value="1"/>
</dbReference>
<name>A0ABN8MCU4_9CNID</name>
<comment type="caution">
    <text evidence="9">The sequence shown here is derived from an EMBL/GenBank/DDBJ whole genome shotgun (WGS) entry which is preliminary data.</text>
</comment>
<reference evidence="9 10" key="1">
    <citation type="submission" date="2022-05" db="EMBL/GenBank/DDBJ databases">
        <authorList>
            <consortium name="Genoscope - CEA"/>
            <person name="William W."/>
        </authorList>
    </citation>
    <scope>NUCLEOTIDE SEQUENCE [LARGE SCALE GENOMIC DNA]</scope>
</reference>